<gene>
    <name evidence="3" type="ORF">SLS62_009627</name>
</gene>
<proteinExistence type="predicted"/>
<accession>A0AAN9YIV2</accession>
<evidence type="ECO:0000256" key="1">
    <source>
        <dbReference type="SAM" id="Coils"/>
    </source>
</evidence>
<keyword evidence="4" id="KW-1185">Reference proteome</keyword>
<feature type="compositionally biased region" description="Basic and acidic residues" evidence="2">
    <location>
        <begin position="1"/>
        <end position="18"/>
    </location>
</feature>
<keyword evidence="1" id="KW-0175">Coiled coil</keyword>
<evidence type="ECO:0000313" key="4">
    <source>
        <dbReference type="Proteomes" id="UP001320420"/>
    </source>
</evidence>
<reference evidence="3 4" key="1">
    <citation type="submission" date="2024-02" db="EMBL/GenBank/DDBJ databases">
        <title>De novo assembly and annotation of 12 fungi associated with fruit tree decline syndrome in Ontario, Canada.</title>
        <authorList>
            <person name="Sulman M."/>
            <person name="Ellouze W."/>
            <person name="Ilyukhin E."/>
        </authorList>
    </citation>
    <scope>NUCLEOTIDE SEQUENCE [LARGE SCALE GENOMIC DNA]</scope>
    <source>
        <strain evidence="3 4">M11/M66-122</strain>
    </source>
</reference>
<feature type="region of interest" description="Disordered" evidence="2">
    <location>
        <begin position="99"/>
        <end position="125"/>
    </location>
</feature>
<dbReference type="EMBL" id="JAKJXP020000104">
    <property type="protein sequence ID" value="KAK7745746.1"/>
    <property type="molecule type" value="Genomic_DNA"/>
</dbReference>
<comment type="caution">
    <text evidence="3">The sequence shown here is derived from an EMBL/GenBank/DDBJ whole genome shotgun (WGS) entry which is preliminary data.</text>
</comment>
<sequence>MTPKRAATDDIYHTDKRARTASSSNVSGTVPRHDHALPAIPPRPHARIQSHDEDEDEDVHDHPAESAAARAAHPKRGRWAGLTLDGDLSEGERQRRVALNNDLLEQRATHNRERNTEAKRRSRQRRADLIAKLQADNARLEALVQRLQAEASEREQREGEGEGGESLCARCRAAVPRVPSIDDEIEELLLGVQQQQQQHRHQQHHSPPPLDPLAPLVAAADVDLVGPADPDLIPAYHDLQAQPNNLLAGGSLDMQLWNNSPAGEGVGEEAGHVEAGGFWEGFDWTLGTWGGGGGGSSGF</sequence>
<feature type="coiled-coil region" evidence="1">
    <location>
        <begin position="130"/>
        <end position="157"/>
    </location>
</feature>
<dbReference type="Proteomes" id="UP001320420">
    <property type="component" value="Unassembled WGS sequence"/>
</dbReference>
<dbReference type="AlphaFoldDB" id="A0AAN9YIV2"/>
<feature type="compositionally biased region" description="Basic and acidic residues" evidence="2">
    <location>
        <begin position="104"/>
        <end position="125"/>
    </location>
</feature>
<protein>
    <recommendedName>
        <fullName evidence="5">BZIP domain-containing protein</fullName>
    </recommendedName>
</protein>
<feature type="region of interest" description="Disordered" evidence="2">
    <location>
        <begin position="1"/>
        <end position="75"/>
    </location>
</feature>
<organism evidence="3 4">
    <name type="scientific">Diatrype stigma</name>
    <dbReference type="NCBI Taxonomy" id="117547"/>
    <lineage>
        <taxon>Eukaryota</taxon>
        <taxon>Fungi</taxon>
        <taxon>Dikarya</taxon>
        <taxon>Ascomycota</taxon>
        <taxon>Pezizomycotina</taxon>
        <taxon>Sordariomycetes</taxon>
        <taxon>Xylariomycetidae</taxon>
        <taxon>Xylariales</taxon>
        <taxon>Diatrypaceae</taxon>
        <taxon>Diatrype</taxon>
    </lineage>
</organism>
<name>A0AAN9YIV2_9PEZI</name>
<evidence type="ECO:0000313" key="3">
    <source>
        <dbReference type="EMBL" id="KAK7745746.1"/>
    </source>
</evidence>
<evidence type="ECO:0000256" key="2">
    <source>
        <dbReference type="SAM" id="MobiDB-lite"/>
    </source>
</evidence>
<evidence type="ECO:0008006" key="5">
    <source>
        <dbReference type="Google" id="ProtNLM"/>
    </source>
</evidence>